<evidence type="ECO:0000256" key="1">
    <source>
        <dbReference type="SAM" id="Phobius"/>
    </source>
</evidence>
<gene>
    <name evidence="2" type="ORF">E6C70_05960</name>
</gene>
<proteinExistence type="predicted"/>
<dbReference type="RefSeq" id="WP_136423149.1">
    <property type="nucleotide sequence ID" value="NZ_OZ241748.1"/>
</dbReference>
<keyword evidence="3" id="KW-1185">Reference proteome</keyword>
<dbReference type="AlphaFoldDB" id="A0A4S4FXM1"/>
<keyword evidence="1" id="KW-0472">Membrane</keyword>
<evidence type="ECO:0000313" key="2">
    <source>
        <dbReference type="EMBL" id="THG35583.1"/>
    </source>
</evidence>
<keyword evidence="1" id="KW-1133">Transmembrane helix</keyword>
<name>A0A4S4FXM1_9MICO</name>
<sequence length="63" mass="6767">MTATKFGALIAGILALVWIWWGFWAFVLVALAMVVGAFVGRIVDGRLDVSSLIDAVRGKRSSS</sequence>
<dbReference type="OrthoDB" id="4570571at2"/>
<feature type="transmembrane region" description="Helical" evidence="1">
    <location>
        <begin position="6"/>
        <end position="39"/>
    </location>
</feature>
<organism evidence="2 3">
    <name type="scientific">Orlajensenia flava</name>
    <dbReference type="NCBI Taxonomy" id="2565934"/>
    <lineage>
        <taxon>Bacteria</taxon>
        <taxon>Bacillati</taxon>
        <taxon>Actinomycetota</taxon>
        <taxon>Actinomycetes</taxon>
        <taxon>Micrococcales</taxon>
        <taxon>Microbacteriaceae</taxon>
        <taxon>Orlajensenia</taxon>
    </lineage>
</organism>
<dbReference type="Proteomes" id="UP000307380">
    <property type="component" value="Unassembled WGS sequence"/>
</dbReference>
<comment type="caution">
    <text evidence="2">The sequence shown here is derived from an EMBL/GenBank/DDBJ whole genome shotgun (WGS) entry which is preliminary data.</text>
</comment>
<keyword evidence="1" id="KW-0812">Transmembrane</keyword>
<protein>
    <submittedName>
        <fullName evidence="2">DUF2273 domain-containing protein</fullName>
    </submittedName>
</protein>
<dbReference type="EMBL" id="SSSN01000003">
    <property type="protein sequence ID" value="THG35583.1"/>
    <property type="molecule type" value="Genomic_DNA"/>
</dbReference>
<accession>A0A4S4FXM1</accession>
<evidence type="ECO:0000313" key="3">
    <source>
        <dbReference type="Proteomes" id="UP000307380"/>
    </source>
</evidence>
<reference evidence="2 3" key="1">
    <citation type="submission" date="2019-04" db="EMBL/GenBank/DDBJ databases">
        <authorList>
            <person name="Jiang L."/>
        </authorList>
    </citation>
    <scope>NUCLEOTIDE SEQUENCE [LARGE SCALE GENOMIC DNA]</scope>
    <source>
        <strain evidence="2 3">YIM 131861</strain>
    </source>
</reference>